<evidence type="ECO:0000256" key="1">
    <source>
        <dbReference type="ARBA" id="ARBA00001917"/>
    </source>
</evidence>
<evidence type="ECO:0000256" key="6">
    <source>
        <dbReference type="PIRSR" id="PIRSR000138-1"/>
    </source>
</evidence>
<protein>
    <submittedName>
        <fullName evidence="9">4-hydroxymandelate oxidase</fullName>
    </submittedName>
</protein>
<keyword evidence="3 7" id="KW-0288">FMN</keyword>
<dbReference type="InterPro" id="IPR012133">
    <property type="entry name" value="Alpha-hydoxy_acid_DH_FMN"/>
</dbReference>
<comment type="cofactor">
    <cofactor evidence="1">
        <name>FMN</name>
        <dbReference type="ChEBI" id="CHEBI:58210"/>
    </cofactor>
</comment>
<evidence type="ECO:0000256" key="3">
    <source>
        <dbReference type="ARBA" id="ARBA00022643"/>
    </source>
</evidence>
<evidence type="ECO:0000256" key="2">
    <source>
        <dbReference type="ARBA" id="ARBA00022630"/>
    </source>
</evidence>
<dbReference type="CDD" id="cd02809">
    <property type="entry name" value="alpha_hydroxyacid_oxid_FMN"/>
    <property type="match status" value="1"/>
</dbReference>
<feature type="binding site" evidence="7">
    <location>
        <position position="108"/>
    </location>
    <ligand>
        <name>FMN</name>
        <dbReference type="ChEBI" id="CHEBI:58210"/>
    </ligand>
</feature>
<evidence type="ECO:0000313" key="10">
    <source>
        <dbReference type="Proteomes" id="UP000317893"/>
    </source>
</evidence>
<feature type="binding site" evidence="7">
    <location>
        <begin position="79"/>
        <end position="81"/>
    </location>
    <ligand>
        <name>FMN</name>
        <dbReference type="ChEBI" id="CHEBI:58210"/>
    </ligand>
</feature>
<sequence length="359" mass="36664">MLPLLQDVRRRAHQVVPAPALDYLETGSGQEVTLGEAEQAWRDWRLVPQILAGVGPLSSISTATRVLGDVVATPVLAAPTAYHRFVHDEGELATARGVAAAGSLMVLSSRVTVPLEDVADALRAGGTPWWWQSYLVGERAVTAGLAERAVAAGATAIVLTGDTPYVSVRTRTASGPVPVDEEVLAVNMARHVPRGADLSTALAQAPANLADIRWLHELTGLPVLVKGVLGGEDAQRCLEAGAAGVVVSTHGGRQLDRVVASAHVLPDVVEAVGGAAPVLVDGGIRTGIDVLVALALGADAVLLGRPVVWGLAAGGAQGVGDVLGAVTADLAHGMGLLGAADVAGVRAARHRVVPAGLRR</sequence>
<keyword evidence="10" id="KW-1185">Reference proteome</keyword>
<feature type="binding site" evidence="7">
    <location>
        <position position="248"/>
    </location>
    <ligand>
        <name>FMN</name>
        <dbReference type="ChEBI" id="CHEBI:58210"/>
    </ligand>
</feature>
<feature type="binding site" evidence="7">
    <location>
        <position position="169"/>
    </location>
    <ligand>
        <name>glyoxylate</name>
        <dbReference type="ChEBI" id="CHEBI:36655"/>
    </ligand>
</feature>
<dbReference type="OrthoDB" id="9770452at2"/>
<dbReference type="InterPro" id="IPR037396">
    <property type="entry name" value="FMN_HAD"/>
</dbReference>
<dbReference type="Gene3D" id="3.20.20.70">
    <property type="entry name" value="Aldolase class I"/>
    <property type="match status" value="1"/>
</dbReference>
<evidence type="ECO:0000259" key="8">
    <source>
        <dbReference type="PROSITE" id="PS51349"/>
    </source>
</evidence>
<feature type="binding site" evidence="7">
    <location>
        <begin position="304"/>
        <end position="305"/>
    </location>
    <ligand>
        <name>FMN</name>
        <dbReference type="ChEBI" id="CHEBI:58210"/>
    </ligand>
</feature>
<feature type="binding site" evidence="7">
    <location>
        <position position="134"/>
    </location>
    <ligand>
        <name>glyoxylate</name>
        <dbReference type="ChEBI" id="CHEBI:36655"/>
    </ligand>
</feature>
<comment type="caution">
    <text evidence="9">The sequence shown here is derived from an EMBL/GenBank/DDBJ whole genome shotgun (WGS) entry which is preliminary data.</text>
</comment>
<feature type="binding site" evidence="7">
    <location>
        <begin position="281"/>
        <end position="285"/>
    </location>
    <ligand>
        <name>FMN</name>
        <dbReference type="ChEBI" id="CHEBI:58210"/>
    </ligand>
</feature>
<feature type="binding site" evidence="7">
    <location>
        <position position="253"/>
    </location>
    <ligand>
        <name>glyoxylate</name>
        <dbReference type="ChEBI" id="CHEBI:36655"/>
    </ligand>
</feature>
<name>A0A542E421_9MICO</name>
<dbReference type="GO" id="GO:0016491">
    <property type="term" value="F:oxidoreductase activity"/>
    <property type="evidence" value="ECO:0007669"/>
    <property type="project" value="UniProtKB-KW"/>
</dbReference>
<dbReference type="InterPro" id="IPR013785">
    <property type="entry name" value="Aldolase_TIM"/>
</dbReference>
<proteinExistence type="inferred from homology"/>
<feature type="active site" description="Proton acceptor" evidence="6">
    <location>
        <position position="250"/>
    </location>
</feature>
<dbReference type="PANTHER" id="PTHR10578">
    <property type="entry name" value="S -2-HYDROXY-ACID OXIDASE-RELATED"/>
    <property type="match status" value="1"/>
</dbReference>
<keyword evidence="2 7" id="KW-0285">Flavoprotein</keyword>
<evidence type="ECO:0000256" key="7">
    <source>
        <dbReference type="PIRSR" id="PIRSR000138-2"/>
    </source>
</evidence>
<dbReference type="PIRSF" id="PIRSF000138">
    <property type="entry name" value="Al-hdrx_acd_dh"/>
    <property type="match status" value="1"/>
</dbReference>
<feature type="binding site" evidence="7">
    <location>
        <position position="132"/>
    </location>
    <ligand>
        <name>glyoxylate</name>
        <dbReference type="ChEBI" id="CHEBI:36655"/>
    </ligand>
</feature>
<evidence type="ECO:0000256" key="4">
    <source>
        <dbReference type="ARBA" id="ARBA00023002"/>
    </source>
</evidence>
<dbReference type="PANTHER" id="PTHR10578:SF107">
    <property type="entry name" value="2-HYDROXYACID OXIDASE 1"/>
    <property type="match status" value="1"/>
</dbReference>
<feature type="domain" description="FMN hydroxy acid dehydrogenase" evidence="8">
    <location>
        <begin position="1"/>
        <end position="355"/>
    </location>
</feature>
<dbReference type="SUPFAM" id="SSF51395">
    <property type="entry name" value="FMN-linked oxidoreductases"/>
    <property type="match status" value="1"/>
</dbReference>
<evidence type="ECO:0000256" key="5">
    <source>
        <dbReference type="ARBA" id="ARBA00024042"/>
    </source>
</evidence>
<accession>A0A542E421</accession>
<keyword evidence="4" id="KW-0560">Oxidoreductase</keyword>
<dbReference type="EMBL" id="VFMN01000001">
    <property type="protein sequence ID" value="TQJ10092.1"/>
    <property type="molecule type" value="Genomic_DNA"/>
</dbReference>
<feature type="binding site" evidence="7">
    <location>
        <position position="250"/>
    </location>
    <ligand>
        <name>glyoxylate</name>
        <dbReference type="ChEBI" id="CHEBI:36655"/>
    </ligand>
</feature>
<dbReference type="RefSeq" id="WP_141849362.1">
    <property type="nucleotide sequence ID" value="NZ_BAAAPR010000001.1"/>
</dbReference>
<dbReference type="AlphaFoldDB" id="A0A542E421"/>
<feature type="binding site" evidence="7">
    <location>
        <position position="160"/>
    </location>
    <ligand>
        <name>FMN</name>
        <dbReference type="ChEBI" id="CHEBI:58210"/>
    </ligand>
</feature>
<dbReference type="PROSITE" id="PS51349">
    <property type="entry name" value="FMN_HYDROXY_ACID_DH_2"/>
    <property type="match status" value="1"/>
</dbReference>
<dbReference type="Pfam" id="PF01070">
    <property type="entry name" value="FMN_dh"/>
    <property type="match status" value="1"/>
</dbReference>
<feature type="binding site" evidence="7">
    <location>
        <position position="23"/>
    </location>
    <ligand>
        <name>glyoxylate</name>
        <dbReference type="ChEBI" id="CHEBI:36655"/>
    </ligand>
</feature>
<comment type="similarity">
    <text evidence="5">Belongs to the FMN-dependent alpha-hydroxy acid dehydrogenase family.</text>
</comment>
<evidence type="ECO:0000313" key="9">
    <source>
        <dbReference type="EMBL" id="TQJ10092.1"/>
    </source>
</evidence>
<feature type="binding site" evidence="7">
    <location>
        <position position="226"/>
    </location>
    <ligand>
        <name>FMN</name>
        <dbReference type="ChEBI" id="CHEBI:58210"/>
    </ligand>
</feature>
<organism evidence="9 10">
    <name type="scientific">Lapillicoccus jejuensis</name>
    <dbReference type="NCBI Taxonomy" id="402171"/>
    <lineage>
        <taxon>Bacteria</taxon>
        <taxon>Bacillati</taxon>
        <taxon>Actinomycetota</taxon>
        <taxon>Actinomycetes</taxon>
        <taxon>Micrococcales</taxon>
        <taxon>Intrasporangiaceae</taxon>
        <taxon>Lapillicoccus</taxon>
    </lineage>
</organism>
<gene>
    <name evidence="9" type="ORF">FB458_3211</name>
</gene>
<dbReference type="GO" id="GO:0010181">
    <property type="term" value="F:FMN binding"/>
    <property type="evidence" value="ECO:0007669"/>
    <property type="project" value="InterPro"/>
</dbReference>
<reference evidence="9 10" key="1">
    <citation type="submission" date="2019-06" db="EMBL/GenBank/DDBJ databases">
        <title>Sequencing the genomes of 1000 actinobacteria strains.</title>
        <authorList>
            <person name="Klenk H.-P."/>
        </authorList>
    </citation>
    <scope>NUCLEOTIDE SEQUENCE [LARGE SCALE GENOMIC DNA]</scope>
    <source>
        <strain evidence="9 10">DSM 18607</strain>
    </source>
</reference>
<dbReference type="InterPro" id="IPR000262">
    <property type="entry name" value="FMN-dep_DH"/>
</dbReference>
<dbReference type="Proteomes" id="UP000317893">
    <property type="component" value="Unassembled WGS sequence"/>
</dbReference>